<dbReference type="AlphaFoldDB" id="D8PG54"/>
<sequence>MNRSAKLGTVYPKLSAETTGIMAHKWTGLLWSMIAIGGWCLASAASLSAQEAMLEFPIRPFNVDVMLRQQTFAPDDREIGVQLGITALRYGNVEVRTIYQYFSIHSQEFRTDQHSLFLNPRWNNFIDILDFPTHKPISRLLRHILFGPLEDRAVPYVGFLAGGVLPGPGNNAPGHLIGGQLGVRFPVARSLSVDISVQYSQYGVDFRGEAGQAQQWVFLTGVRF</sequence>
<dbReference type="STRING" id="330214.NIDE2531"/>
<keyword evidence="1" id="KW-0472">Membrane</keyword>
<dbReference type="HOGENOM" id="CLU_1233179_0_0_0"/>
<organism evidence="2 3">
    <name type="scientific">Nitrospira defluvii</name>
    <dbReference type="NCBI Taxonomy" id="330214"/>
    <lineage>
        <taxon>Bacteria</taxon>
        <taxon>Pseudomonadati</taxon>
        <taxon>Nitrospirota</taxon>
        <taxon>Nitrospiria</taxon>
        <taxon>Nitrospirales</taxon>
        <taxon>Nitrospiraceae</taxon>
        <taxon>Nitrospira</taxon>
    </lineage>
</organism>
<feature type="transmembrane region" description="Helical" evidence="1">
    <location>
        <begin position="29"/>
        <end position="49"/>
    </location>
</feature>
<evidence type="ECO:0000256" key="1">
    <source>
        <dbReference type="SAM" id="Phobius"/>
    </source>
</evidence>
<dbReference type="KEGG" id="nde:NIDE2531"/>
<keyword evidence="3" id="KW-1185">Reference proteome</keyword>
<evidence type="ECO:0008006" key="4">
    <source>
        <dbReference type="Google" id="ProtNLM"/>
    </source>
</evidence>
<dbReference type="Proteomes" id="UP000001660">
    <property type="component" value="Chromosome"/>
</dbReference>
<keyword evidence="1" id="KW-0812">Transmembrane</keyword>
<reference evidence="2 3" key="1">
    <citation type="journal article" date="2010" name="Proc. Natl. Acad. Sci. U.S.A.">
        <title>A Nitrospira metagenome illuminates the physiology and evolution of globally important nitrite-oxidizing bacteria.</title>
        <authorList>
            <person name="Lucker S."/>
            <person name="Wagner M."/>
            <person name="Maixner F."/>
            <person name="Pelletier E."/>
            <person name="Koch H."/>
            <person name="Vacherie B."/>
            <person name="Rattei T."/>
            <person name="Sinninghe Damste J."/>
            <person name="Spieck E."/>
            <person name="Le Paslier D."/>
            <person name="Daims H."/>
        </authorList>
    </citation>
    <scope>NUCLEOTIDE SEQUENCE [LARGE SCALE GENOMIC DNA]</scope>
</reference>
<gene>
    <name evidence="2" type="ORF">NIDE2531</name>
</gene>
<accession>D8PG54</accession>
<evidence type="ECO:0000313" key="2">
    <source>
        <dbReference type="EMBL" id="CBK42241.1"/>
    </source>
</evidence>
<proteinExistence type="predicted"/>
<name>D8PG54_9BACT</name>
<dbReference type="EMBL" id="FP929003">
    <property type="protein sequence ID" value="CBK42241.1"/>
    <property type="molecule type" value="Genomic_DNA"/>
</dbReference>
<keyword evidence="1" id="KW-1133">Transmembrane helix</keyword>
<evidence type="ECO:0000313" key="3">
    <source>
        <dbReference type="Proteomes" id="UP000001660"/>
    </source>
</evidence>
<protein>
    <recommendedName>
        <fullName evidence="4">Outer membrane protein beta-barrel domain-containing protein</fullName>
    </recommendedName>
</protein>